<name>A0AAJ5N9J1_9BURK</name>
<protein>
    <submittedName>
        <fullName evidence="8">Urea transporter,urea transporter,Urea transporter</fullName>
    </submittedName>
</protein>
<evidence type="ECO:0000313" key="9">
    <source>
        <dbReference type="Proteomes" id="UP000268684"/>
    </source>
</evidence>
<evidence type="ECO:0000256" key="2">
    <source>
        <dbReference type="ARBA" id="ARBA00005914"/>
    </source>
</evidence>
<accession>A0AAJ5N9J1</accession>
<gene>
    <name evidence="8" type="ORF">BSTAB16_4495</name>
</gene>
<feature type="transmembrane region" description="Helical" evidence="7">
    <location>
        <begin position="20"/>
        <end position="39"/>
    </location>
</feature>
<keyword evidence="4 7" id="KW-0812">Transmembrane</keyword>
<organism evidence="8 9">
    <name type="scientific">Burkholderia stabilis</name>
    <dbReference type="NCBI Taxonomy" id="95485"/>
    <lineage>
        <taxon>Bacteria</taxon>
        <taxon>Pseudomonadati</taxon>
        <taxon>Pseudomonadota</taxon>
        <taxon>Betaproteobacteria</taxon>
        <taxon>Burkholderiales</taxon>
        <taxon>Burkholderiaceae</taxon>
        <taxon>Burkholderia</taxon>
        <taxon>Burkholderia cepacia complex</taxon>
    </lineage>
</organism>
<keyword evidence="5 7" id="KW-1133">Transmembrane helix</keyword>
<proteinExistence type="inferred from homology"/>
<dbReference type="Gene3D" id="1.10.3430.10">
    <property type="entry name" value="Ammonium transporter AmtB like domains"/>
    <property type="match status" value="1"/>
</dbReference>
<evidence type="ECO:0000256" key="3">
    <source>
        <dbReference type="ARBA" id="ARBA00022475"/>
    </source>
</evidence>
<evidence type="ECO:0000256" key="5">
    <source>
        <dbReference type="ARBA" id="ARBA00022989"/>
    </source>
</evidence>
<dbReference type="PANTHER" id="PTHR10464:SF4">
    <property type="entry name" value="UREA TRANSPORTER"/>
    <property type="match status" value="1"/>
</dbReference>
<evidence type="ECO:0000256" key="4">
    <source>
        <dbReference type="ARBA" id="ARBA00022692"/>
    </source>
</evidence>
<feature type="transmembrane region" description="Helical" evidence="7">
    <location>
        <begin position="46"/>
        <end position="66"/>
    </location>
</feature>
<evidence type="ECO:0000313" key="8">
    <source>
        <dbReference type="EMBL" id="VBB14306.1"/>
    </source>
</evidence>
<evidence type="ECO:0000256" key="7">
    <source>
        <dbReference type="SAM" id="Phobius"/>
    </source>
</evidence>
<dbReference type="GO" id="GO:0015204">
    <property type="term" value="F:urea transmembrane transporter activity"/>
    <property type="evidence" value="ECO:0007669"/>
    <property type="project" value="InterPro"/>
</dbReference>
<dbReference type="PANTHER" id="PTHR10464">
    <property type="entry name" value="UREA TRANSPORTER"/>
    <property type="match status" value="1"/>
</dbReference>
<dbReference type="GO" id="GO:0005886">
    <property type="term" value="C:plasma membrane"/>
    <property type="evidence" value="ECO:0007669"/>
    <property type="project" value="UniProtKB-SubCell"/>
</dbReference>
<dbReference type="GeneID" id="71056928"/>
<keyword evidence="9" id="KW-1185">Reference proteome</keyword>
<dbReference type="RefSeq" id="WP_122169867.1">
    <property type="nucleotide sequence ID" value="NZ_LR025743.1"/>
</dbReference>
<dbReference type="Pfam" id="PF03253">
    <property type="entry name" value="UT"/>
    <property type="match status" value="1"/>
</dbReference>
<feature type="transmembrane region" description="Helical" evidence="7">
    <location>
        <begin position="132"/>
        <end position="158"/>
    </location>
</feature>
<dbReference type="InterPro" id="IPR029020">
    <property type="entry name" value="Ammonium/urea_transptr"/>
</dbReference>
<evidence type="ECO:0000256" key="6">
    <source>
        <dbReference type="ARBA" id="ARBA00023136"/>
    </source>
</evidence>
<dbReference type="Proteomes" id="UP000268684">
    <property type="component" value="Chromosome II"/>
</dbReference>
<feature type="transmembrane region" description="Helical" evidence="7">
    <location>
        <begin position="164"/>
        <end position="190"/>
    </location>
</feature>
<keyword evidence="3" id="KW-1003">Cell membrane</keyword>
<evidence type="ECO:0000256" key="1">
    <source>
        <dbReference type="ARBA" id="ARBA00004651"/>
    </source>
</evidence>
<sequence length="299" mass="30127">MPTARPASPSIDLRILLRGIGQIVLQANAFTGAMLLAALALTDLRLACAALVGSAAASMTAVLTGAERRDIEQGLHGFNGALAALVAVLFAPHPLAALALVPLAAIGAALVQRAMRAPLARWRQCPYSSPCLAVTALWLPFVALQHATGATAGAALTLSFSSSGIALLSGVAQTTFAQGAWAGALIVAGIAAASRRAAAFAFCGAVVSTVLLLALGANGTSFADGLLGFNGALAALALMPRGARAAFAAAALAALIQWLAMRADITVLTAPFALASWITVAVSRRFTLGEPDVVIRTPS</sequence>
<feature type="transmembrane region" description="Helical" evidence="7">
    <location>
        <begin position="197"/>
        <end position="215"/>
    </location>
</feature>
<feature type="transmembrane region" description="Helical" evidence="7">
    <location>
        <begin position="78"/>
        <end position="111"/>
    </location>
</feature>
<dbReference type="InterPro" id="IPR004937">
    <property type="entry name" value="Urea_transporter"/>
</dbReference>
<dbReference type="EMBL" id="LR025743">
    <property type="protein sequence ID" value="VBB14306.1"/>
    <property type="molecule type" value="Genomic_DNA"/>
</dbReference>
<reference evidence="8 9" key="1">
    <citation type="submission" date="2017-11" db="EMBL/GenBank/DDBJ databases">
        <authorList>
            <person name="Seth-Smith MB H."/>
        </authorList>
    </citation>
    <scope>NUCLEOTIDE SEQUENCE [LARGE SCALE GENOMIC DNA]</scope>
    <source>
        <strain evidence="8">E</strain>
    </source>
</reference>
<keyword evidence="6 7" id="KW-0472">Membrane</keyword>
<feature type="transmembrane region" description="Helical" evidence="7">
    <location>
        <begin position="245"/>
        <end position="261"/>
    </location>
</feature>
<comment type="similarity">
    <text evidence="2">Belongs to the urea transporter family.</text>
</comment>
<comment type="subcellular location">
    <subcellularLocation>
        <location evidence="1">Cell membrane</location>
        <topology evidence="1">Multi-pass membrane protein</topology>
    </subcellularLocation>
</comment>
<dbReference type="AlphaFoldDB" id="A0AAJ5N9J1"/>